<dbReference type="EMBL" id="PZZN01000003">
    <property type="protein sequence ID" value="PTM45023.1"/>
    <property type="molecule type" value="Genomic_DNA"/>
</dbReference>
<accession>A0A2T4YNN7</accession>
<evidence type="ECO:0000313" key="3">
    <source>
        <dbReference type="Proteomes" id="UP000240996"/>
    </source>
</evidence>
<sequence length="322" mass="35106">MTHDESAPKWQGRWRRPLRIALEIALTFAALAALDWWLTGETGFTRVQPNPYWLPVLVMALAYGTGPGVVAAGIASGLWLAHVHDDAGARDYLDHLFHLSLQPLMWFVAAGVIGEVTIMRTARHDRLEKRGGVAARNLARLTEAFAALSRTNRLLQVQIATEAHTVGHAIETAARLCSQDLAERRGAIGELIALAARTPDFTCYRMTGDEARAWIRGPVTAGRRDTLPATLMERMARPHGILHVAKRSDRSLLDGIGVAAIALPDRKTGEVVGCLVLHTLPFETLNASRTAELTEITAWLTPLLADTLHATQRPVRAAGLVA</sequence>
<organism evidence="2 3">
    <name type="scientific">Sphingomonas aerolata</name>
    <dbReference type="NCBI Taxonomy" id="185951"/>
    <lineage>
        <taxon>Bacteria</taxon>
        <taxon>Pseudomonadati</taxon>
        <taxon>Pseudomonadota</taxon>
        <taxon>Alphaproteobacteria</taxon>
        <taxon>Sphingomonadales</taxon>
        <taxon>Sphingomonadaceae</taxon>
        <taxon>Sphingomonas</taxon>
    </lineage>
</organism>
<feature type="transmembrane region" description="Helical" evidence="1">
    <location>
        <begin position="20"/>
        <end position="40"/>
    </location>
</feature>
<feature type="transmembrane region" description="Helical" evidence="1">
    <location>
        <begin position="52"/>
        <end position="81"/>
    </location>
</feature>
<keyword evidence="3" id="KW-1185">Reference proteome</keyword>
<evidence type="ECO:0000313" key="2">
    <source>
        <dbReference type="EMBL" id="PTM45023.1"/>
    </source>
</evidence>
<dbReference type="Proteomes" id="UP000240996">
    <property type="component" value="Unassembled WGS sequence"/>
</dbReference>
<gene>
    <name evidence="2" type="ORF">C8J24_3240</name>
</gene>
<dbReference type="AlphaFoldDB" id="A0A2T4YNN7"/>
<protein>
    <recommendedName>
        <fullName evidence="4">GAF domain-containing protein</fullName>
    </recommendedName>
</protein>
<keyword evidence="1" id="KW-0472">Membrane</keyword>
<proteinExistence type="predicted"/>
<name>A0A2T4YNN7_9SPHN</name>
<keyword evidence="1" id="KW-0812">Transmembrane</keyword>
<comment type="caution">
    <text evidence="2">The sequence shown here is derived from an EMBL/GenBank/DDBJ whole genome shotgun (WGS) entry which is preliminary data.</text>
</comment>
<evidence type="ECO:0008006" key="4">
    <source>
        <dbReference type="Google" id="ProtNLM"/>
    </source>
</evidence>
<evidence type="ECO:0000256" key="1">
    <source>
        <dbReference type="SAM" id="Phobius"/>
    </source>
</evidence>
<reference evidence="2 3" key="1">
    <citation type="submission" date="2018-04" db="EMBL/GenBank/DDBJ databases">
        <title>Genomic Encyclopedia of Type Strains, Phase III (KMG-III): the genomes of soil and plant-associated and newly described type strains.</title>
        <authorList>
            <person name="Whitman W."/>
        </authorList>
    </citation>
    <scope>NUCLEOTIDE SEQUENCE [LARGE SCALE GENOMIC DNA]</scope>
    <source>
        <strain evidence="2 3">NW12</strain>
    </source>
</reference>
<keyword evidence="1" id="KW-1133">Transmembrane helix</keyword>
<feature type="transmembrane region" description="Helical" evidence="1">
    <location>
        <begin position="101"/>
        <end position="119"/>
    </location>
</feature>